<organism evidence="2 3">
    <name type="scientific">Thalassiosira oceanica</name>
    <name type="common">Marine diatom</name>
    <dbReference type="NCBI Taxonomy" id="159749"/>
    <lineage>
        <taxon>Eukaryota</taxon>
        <taxon>Sar</taxon>
        <taxon>Stramenopiles</taxon>
        <taxon>Ochrophyta</taxon>
        <taxon>Bacillariophyta</taxon>
        <taxon>Coscinodiscophyceae</taxon>
        <taxon>Thalassiosirophycidae</taxon>
        <taxon>Thalassiosirales</taxon>
        <taxon>Thalassiosiraceae</taxon>
        <taxon>Thalassiosira</taxon>
    </lineage>
</organism>
<gene>
    <name evidence="2" type="ORF">THAOC_35536</name>
</gene>
<dbReference type="AlphaFoldDB" id="K0RGX4"/>
<sequence>PKSLGSQISTLAQPHRQPTDFGPRSLPNASAPKHQSRGSEDMATIVRNPVVVTLCRPASTWMDPFNDNIFRTLGRSLAAGST</sequence>
<accession>K0RGX4</accession>
<comment type="caution">
    <text evidence="2">The sequence shown here is derived from an EMBL/GenBank/DDBJ whole genome shotgun (WGS) entry which is preliminary data.</text>
</comment>
<evidence type="ECO:0000313" key="3">
    <source>
        <dbReference type="Proteomes" id="UP000266841"/>
    </source>
</evidence>
<reference evidence="2 3" key="1">
    <citation type="journal article" date="2012" name="Genome Biol.">
        <title>Genome and low-iron response of an oceanic diatom adapted to chronic iron limitation.</title>
        <authorList>
            <person name="Lommer M."/>
            <person name="Specht M."/>
            <person name="Roy A.S."/>
            <person name="Kraemer L."/>
            <person name="Andreson R."/>
            <person name="Gutowska M.A."/>
            <person name="Wolf J."/>
            <person name="Bergner S.V."/>
            <person name="Schilhabel M.B."/>
            <person name="Klostermeier U.C."/>
            <person name="Beiko R.G."/>
            <person name="Rosenstiel P."/>
            <person name="Hippler M."/>
            <person name="Laroche J."/>
        </authorList>
    </citation>
    <scope>NUCLEOTIDE SEQUENCE [LARGE SCALE GENOMIC DNA]</scope>
    <source>
        <strain evidence="2 3">CCMP1005</strain>
    </source>
</reference>
<name>K0RGX4_THAOC</name>
<feature type="non-terminal residue" evidence="2">
    <location>
        <position position="1"/>
    </location>
</feature>
<dbReference type="EMBL" id="AGNL01048213">
    <property type="protein sequence ID" value="EJK45827.1"/>
    <property type="molecule type" value="Genomic_DNA"/>
</dbReference>
<keyword evidence="3" id="KW-1185">Reference proteome</keyword>
<evidence type="ECO:0000256" key="1">
    <source>
        <dbReference type="SAM" id="MobiDB-lite"/>
    </source>
</evidence>
<dbReference type="Proteomes" id="UP000266841">
    <property type="component" value="Unassembled WGS sequence"/>
</dbReference>
<feature type="compositionally biased region" description="Polar residues" evidence="1">
    <location>
        <begin position="1"/>
        <end position="12"/>
    </location>
</feature>
<proteinExistence type="predicted"/>
<feature type="region of interest" description="Disordered" evidence="1">
    <location>
        <begin position="1"/>
        <end position="46"/>
    </location>
</feature>
<evidence type="ECO:0000313" key="2">
    <source>
        <dbReference type="EMBL" id="EJK45827.1"/>
    </source>
</evidence>
<protein>
    <submittedName>
        <fullName evidence="2">Uncharacterized protein</fullName>
    </submittedName>
</protein>